<dbReference type="AlphaFoldDB" id="A0AAD9L5V0"/>
<comment type="caution">
    <text evidence="1">The sequence shown here is derived from an EMBL/GenBank/DDBJ whole genome shotgun (WGS) entry which is preliminary data.</text>
</comment>
<accession>A0AAD9L5V0</accession>
<evidence type="ECO:0000313" key="1">
    <source>
        <dbReference type="EMBL" id="KAK2183392.1"/>
    </source>
</evidence>
<evidence type="ECO:0000313" key="2">
    <source>
        <dbReference type="Proteomes" id="UP001209878"/>
    </source>
</evidence>
<dbReference type="InterPro" id="IPR027993">
    <property type="entry name" value="DUF4495"/>
</dbReference>
<dbReference type="PANTHER" id="PTHR33960">
    <property type="entry name" value="SIMILAR TO KIAA0825 PROTEIN"/>
    <property type="match status" value="1"/>
</dbReference>
<proteinExistence type="predicted"/>
<dbReference type="Proteomes" id="UP001209878">
    <property type="component" value="Unassembled WGS sequence"/>
</dbReference>
<protein>
    <submittedName>
        <fullName evidence="1">Uncharacterized protein</fullName>
    </submittedName>
</protein>
<reference evidence="1" key="1">
    <citation type="journal article" date="2023" name="Mol. Biol. Evol.">
        <title>Third-Generation Sequencing Reveals the Adaptive Role of the Epigenome in Three Deep-Sea Polychaetes.</title>
        <authorList>
            <person name="Perez M."/>
            <person name="Aroh O."/>
            <person name="Sun Y."/>
            <person name="Lan Y."/>
            <person name="Juniper S.K."/>
            <person name="Young C.R."/>
            <person name="Angers B."/>
            <person name="Qian P.Y."/>
        </authorList>
    </citation>
    <scope>NUCLEOTIDE SEQUENCE</scope>
    <source>
        <strain evidence="1">R07B-5</strain>
    </source>
</reference>
<keyword evidence="2" id="KW-1185">Reference proteome</keyword>
<gene>
    <name evidence="1" type="ORF">NP493_314g02026</name>
</gene>
<dbReference type="EMBL" id="JAODUO010000313">
    <property type="protein sequence ID" value="KAK2183392.1"/>
    <property type="molecule type" value="Genomic_DNA"/>
</dbReference>
<organism evidence="1 2">
    <name type="scientific">Ridgeia piscesae</name>
    <name type="common">Tubeworm</name>
    <dbReference type="NCBI Taxonomy" id="27915"/>
    <lineage>
        <taxon>Eukaryota</taxon>
        <taxon>Metazoa</taxon>
        <taxon>Spiralia</taxon>
        <taxon>Lophotrochozoa</taxon>
        <taxon>Annelida</taxon>
        <taxon>Polychaeta</taxon>
        <taxon>Sedentaria</taxon>
        <taxon>Canalipalpata</taxon>
        <taxon>Sabellida</taxon>
        <taxon>Siboglinidae</taxon>
        <taxon>Ridgeia</taxon>
    </lineage>
</organism>
<name>A0AAD9L5V0_RIDPI</name>
<sequence>MYTVVSQLVSDIYTIPAALVTFFKTAQKNAVEQGVQCPHNCVGLKLIATGVRNRILEVAASTDDLSDRLQQFADCSYEILTSTNYGHCTHRTASHFIKTNRNWLLEQVETISDHFSNPVFELVDSHPLEDDVVDYTENYLLSLTSSILHSPSGESHLSRVYNYLHNNIDWAVSQLDITPLLGEGSSSPVTSLVISTSAREEDTSFNPLVEYKRIGHCNFDHRAIEGFTYDWNRLLCCDLGLTETGLRNLLSHREDVQNSSYLSETDQKHVNTLKAKFHLSP</sequence>
<dbReference type="PANTHER" id="PTHR33960:SF1">
    <property type="entry name" value="SIMILAR TO KIAA0825 PROTEIN"/>
    <property type="match status" value="1"/>
</dbReference>